<evidence type="ECO:0000256" key="1">
    <source>
        <dbReference type="SAM" id="Phobius"/>
    </source>
</evidence>
<sequence>MMIVMTPCLTTIFVAIFYITGIATFILTPFYLYAVIVKSRQQMSTYRTFMLVSFPFSALTTMIYVIMVPIYIDKTFHFRFYGIVAPKQEIFSAIVAACLNIIGNINTDLLLIFLINRYYVVSKYVVTPDQVSYKFIYAYVGVTNGIECVSTTVLIARNMLPLTIKEVVYSYESMMFVMTAFYQATRIGGFITIVYLNLKLGVKYASAASSPAVVRLHKMLTKTVIANVISTLVLNRFPVLLVIVVSFSNNMELLNLFTNIMSCLSNSELLMDILITMYFVVPYRRFVVNLFVRKNTVVFVPSFVNTKLL</sequence>
<dbReference type="WBParaSite" id="Pan_g14812.t1">
    <property type="protein sequence ID" value="Pan_g14812.t1"/>
    <property type="gene ID" value="Pan_g14812"/>
</dbReference>
<reference evidence="3" key="2">
    <citation type="submission" date="2020-10" db="UniProtKB">
        <authorList>
            <consortium name="WormBaseParasite"/>
        </authorList>
    </citation>
    <scope>IDENTIFICATION</scope>
</reference>
<evidence type="ECO:0000313" key="3">
    <source>
        <dbReference type="WBParaSite" id="Pan_g14812.t1"/>
    </source>
</evidence>
<keyword evidence="1" id="KW-0812">Transmembrane</keyword>
<feature type="transmembrane region" description="Helical" evidence="1">
    <location>
        <begin position="48"/>
        <end position="70"/>
    </location>
</feature>
<keyword evidence="2" id="KW-1185">Reference proteome</keyword>
<feature type="transmembrane region" description="Helical" evidence="1">
    <location>
        <begin position="259"/>
        <end position="281"/>
    </location>
</feature>
<evidence type="ECO:0000313" key="2">
    <source>
        <dbReference type="Proteomes" id="UP000492821"/>
    </source>
</evidence>
<protein>
    <submittedName>
        <fullName evidence="3">Serpentine Receptor, class J</fullName>
    </submittedName>
</protein>
<dbReference type="AlphaFoldDB" id="A0A7E4V069"/>
<accession>A0A7E4V069</accession>
<feature type="transmembrane region" description="Helical" evidence="1">
    <location>
        <begin position="12"/>
        <end position="36"/>
    </location>
</feature>
<organism evidence="2 3">
    <name type="scientific">Panagrellus redivivus</name>
    <name type="common">Microworm</name>
    <dbReference type="NCBI Taxonomy" id="6233"/>
    <lineage>
        <taxon>Eukaryota</taxon>
        <taxon>Metazoa</taxon>
        <taxon>Ecdysozoa</taxon>
        <taxon>Nematoda</taxon>
        <taxon>Chromadorea</taxon>
        <taxon>Rhabditida</taxon>
        <taxon>Tylenchina</taxon>
        <taxon>Panagrolaimomorpha</taxon>
        <taxon>Panagrolaimoidea</taxon>
        <taxon>Panagrolaimidae</taxon>
        <taxon>Panagrellus</taxon>
    </lineage>
</organism>
<reference evidence="2" key="1">
    <citation type="journal article" date="2013" name="Genetics">
        <title>The draft genome and transcriptome of Panagrellus redivivus are shaped by the harsh demands of a free-living lifestyle.</title>
        <authorList>
            <person name="Srinivasan J."/>
            <person name="Dillman A.R."/>
            <person name="Macchietto M.G."/>
            <person name="Heikkinen L."/>
            <person name="Lakso M."/>
            <person name="Fracchia K.M."/>
            <person name="Antoshechkin I."/>
            <person name="Mortazavi A."/>
            <person name="Wong G."/>
            <person name="Sternberg P.W."/>
        </authorList>
    </citation>
    <scope>NUCLEOTIDE SEQUENCE [LARGE SCALE GENOMIC DNA]</scope>
    <source>
        <strain evidence="2">MT8872</strain>
    </source>
</reference>
<keyword evidence="1" id="KW-0472">Membrane</keyword>
<feature type="transmembrane region" description="Helical" evidence="1">
    <location>
        <begin position="224"/>
        <end position="247"/>
    </location>
</feature>
<name>A0A7E4V069_PANRE</name>
<keyword evidence="1" id="KW-1133">Transmembrane helix</keyword>
<feature type="transmembrane region" description="Helical" evidence="1">
    <location>
        <begin position="136"/>
        <end position="156"/>
    </location>
</feature>
<dbReference type="Proteomes" id="UP000492821">
    <property type="component" value="Unassembled WGS sequence"/>
</dbReference>
<feature type="transmembrane region" description="Helical" evidence="1">
    <location>
        <begin position="90"/>
        <end position="115"/>
    </location>
</feature>
<proteinExistence type="predicted"/>
<feature type="transmembrane region" description="Helical" evidence="1">
    <location>
        <begin position="176"/>
        <end position="196"/>
    </location>
</feature>